<protein>
    <submittedName>
        <fullName evidence="1">Uncharacterized protein</fullName>
    </submittedName>
</protein>
<evidence type="ECO:0000313" key="2">
    <source>
        <dbReference type="Proteomes" id="UP000199230"/>
    </source>
</evidence>
<dbReference type="STRING" id="159292.SAMN05192546_10459"/>
<accession>A0A1H3MAG7</accession>
<dbReference type="AlphaFoldDB" id="A0A1H3MAG7"/>
<organism evidence="1 2">
    <name type="scientific">Tindallia californiensis</name>
    <dbReference type="NCBI Taxonomy" id="159292"/>
    <lineage>
        <taxon>Bacteria</taxon>
        <taxon>Bacillati</taxon>
        <taxon>Bacillota</taxon>
        <taxon>Clostridia</taxon>
        <taxon>Peptostreptococcales</taxon>
        <taxon>Tindalliaceae</taxon>
        <taxon>Tindallia</taxon>
    </lineage>
</organism>
<proteinExistence type="predicted"/>
<gene>
    <name evidence="1" type="ORF">SAMN05192546_10459</name>
</gene>
<reference evidence="1 2" key="1">
    <citation type="submission" date="2016-10" db="EMBL/GenBank/DDBJ databases">
        <authorList>
            <person name="de Groot N.N."/>
        </authorList>
    </citation>
    <scope>NUCLEOTIDE SEQUENCE [LARGE SCALE GENOMIC DNA]</scope>
    <source>
        <strain evidence="1 2">APO</strain>
    </source>
</reference>
<name>A0A1H3MAG7_9FIRM</name>
<sequence>MYKIPGFFMQKKGIQVRLSNINRREAIRQCRGALCWLLECGGKGSESVKGKLISLHCEERKNNWKLNEDEEEERIRTLALVLQVVESVKKDKKTCLETKNIENYKR</sequence>
<evidence type="ECO:0000313" key="1">
    <source>
        <dbReference type="EMBL" id="SDY73671.1"/>
    </source>
</evidence>
<keyword evidence="2" id="KW-1185">Reference proteome</keyword>
<dbReference type="Proteomes" id="UP000199230">
    <property type="component" value="Unassembled WGS sequence"/>
</dbReference>
<dbReference type="EMBL" id="FNPV01000004">
    <property type="protein sequence ID" value="SDY73671.1"/>
    <property type="molecule type" value="Genomic_DNA"/>
</dbReference>